<proteinExistence type="predicted"/>
<evidence type="ECO:0000313" key="2">
    <source>
        <dbReference type="Proteomes" id="UP000729402"/>
    </source>
</evidence>
<dbReference type="Proteomes" id="UP000729402">
    <property type="component" value="Unassembled WGS sequence"/>
</dbReference>
<keyword evidence="2" id="KW-1185">Reference proteome</keyword>
<comment type="caution">
    <text evidence="1">The sequence shown here is derived from an EMBL/GenBank/DDBJ whole genome shotgun (WGS) entry which is preliminary data.</text>
</comment>
<evidence type="ECO:0000313" key="1">
    <source>
        <dbReference type="EMBL" id="KAG8060596.1"/>
    </source>
</evidence>
<gene>
    <name evidence="1" type="ORF">GUJ93_ZPchr0002g23286</name>
</gene>
<reference evidence="1" key="1">
    <citation type="journal article" date="2021" name="bioRxiv">
        <title>Whole Genome Assembly and Annotation of Northern Wild Rice, Zizania palustris L., Supports a Whole Genome Duplication in the Zizania Genus.</title>
        <authorList>
            <person name="Haas M."/>
            <person name="Kono T."/>
            <person name="Macchietto M."/>
            <person name="Millas R."/>
            <person name="McGilp L."/>
            <person name="Shao M."/>
            <person name="Duquette J."/>
            <person name="Hirsch C.N."/>
            <person name="Kimball J."/>
        </authorList>
    </citation>
    <scope>NUCLEOTIDE SEQUENCE</scope>
    <source>
        <tissue evidence="1">Fresh leaf tissue</tissue>
    </source>
</reference>
<name>A0A8J5RUF7_ZIZPA</name>
<sequence>MRVHEAHWRSLEGRGWKSRRRRRSRPDGLIICSRCARTDRPFALAATLASPRPVAPVPPDDDGGRTRGLRWRMQRKEPGWLVGAQRQVSLGLGAADLELEASQDRTLAMSGSIDRSIGVVEGGGGGGGFQASRLSVPVFLYARAGAGSSRHLQLGSVRDQLHRP</sequence>
<dbReference type="AlphaFoldDB" id="A0A8J5RUF7"/>
<organism evidence="1 2">
    <name type="scientific">Zizania palustris</name>
    <name type="common">Northern wild rice</name>
    <dbReference type="NCBI Taxonomy" id="103762"/>
    <lineage>
        <taxon>Eukaryota</taxon>
        <taxon>Viridiplantae</taxon>
        <taxon>Streptophyta</taxon>
        <taxon>Embryophyta</taxon>
        <taxon>Tracheophyta</taxon>
        <taxon>Spermatophyta</taxon>
        <taxon>Magnoliopsida</taxon>
        <taxon>Liliopsida</taxon>
        <taxon>Poales</taxon>
        <taxon>Poaceae</taxon>
        <taxon>BOP clade</taxon>
        <taxon>Oryzoideae</taxon>
        <taxon>Oryzeae</taxon>
        <taxon>Zizaniinae</taxon>
        <taxon>Zizania</taxon>
    </lineage>
</organism>
<dbReference type="EMBL" id="JAAALK010000287">
    <property type="protein sequence ID" value="KAG8060596.1"/>
    <property type="molecule type" value="Genomic_DNA"/>
</dbReference>
<accession>A0A8J5RUF7</accession>
<reference evidence="1" key="2">
    <citation type="submission" date="2021-02" db="EMBL/GenBank/DDBJ databases">
        <authorList>
            <person name="Kimball J.A."/>
            <person name="Haas M.W."/>
            <person name="Macchietto M."/>
            <person name="Kono T."/>
            <person name="Duquette J."/>
            <person name="Shao M."/>
        </authorList>
    </citation>
    <scope>NUCLEOTIDE SEQUENCE</scope>
    <source>
        <tissue evidence="1">Fresh leaf tissue</tissue>
    </source>
</reference>
<protein>
    <submittedName>
        <fullName evidence="1">Uncharacterized protein</fullName>
    </submittedName>
</protein>